<evidence type="ECO:0000313" key="3">
    <source>
        <dbReference type="Proteomes" id="UP000182661"/>
    </source>
</evidence>
<organism evidence="2 3">
    <name type="scientific">Pararhizobium antarcticum</name>
    <dbReference type="NCBI Taxonomy" id="1798805"/>
    <lineage>
        <taxon>Bacteria</taxon>
        <taxon>Pseudomonadati</taxon>
        <taxon>Pseudomonadota</taxon>
        <taxon>Alphaproteobacteria</taxon>
        <taxon>Hyphomicrobiales</taxon>
        <taxon>Rhizobiaceae</taxon>
        <taxon>Rhizobium/Agrobacterium group</taxon>
        <taxon>Pararhizobium</taxon>
    </lineage>
</organism>
<name>A0A657LS03_9HYPH</name>
<dbReference type="RefSeq" id="WP_071835019.1">
    <property type="nucleotide sequence ID" value="NZ_LSRP01000118.1"/>
</dbReference>
<reference evidence="2 3" key="1">
    <citation type="submission" date="2016-02" db="EMBL/GenBank/DDBJ databases">
        <title>Genome sequencing of a beta-galactosidase producing bacteria Rhizobium sp. 59.</title>
        <authorList>
            <person name="Wang D."/>
            <person name="Kot W."/>
            <person name="Qin Y."/>
            <person name="Hansen L."/>
            <person name="Naqvi K."/>
            <person name="Rensing C."/>
        </authorList>
    </citation>
    <scope>NUCLEOTIDE SEQUENCE [LARGE SCALE GENOMIC DNA]</scope>
    <source>
        <strain evidence="2 3">59</strain>
    </source>
</reference>
<dbReference type="Gene3D" id="3.60.21.10">
    <property type="match status" value="2"/>
</dbReference>
<dbReference type="Pfam" id="PF00149">
    <property type="entry name" value="Metallophos"/>
    <property type="match status" value="1"/>
</dbReference>
<keyword evidence="3" id="KW-1185">Reference proteome</keyword>
<dbReference type="CDD" id="cd00838">
    <property type="entry name" value="MPP_superfamily"/>
    <property type="match status" value="1"/>
</dbReference>
<dbReference type="EMBL" id="LSRP01000118">
    <property type="protein sequence ID" value="OJF92345.1"/>
    <property type="molecule type" value="Genomic_DNA"/>
</dbReference>
<comment type="caution">
    <text evidence="2">The sequence shown here is derived from an EMBL/GenBank/DDBJ whole genome shotgun (WGS) entry which is preliminary data.</text>
</comment>
<evidence type="ECO:0000259" key="1">
    <source>
        <dbReference type="Pfam" id="PF00149"/>
    </source>
</evidence>
<dbReference type="InterPro" id="IPR004843">
    <property type="entry name" value="Calcineurin-like_PHP"/>
</dbReference>
<sequence length="586" mass="64848">MLPSKRPRIAVVADAHFHDLYGDYDFPGIPNSERSMAVRMLADTARSTRVFNESHAALCFTLDDIAARDIRHVVLLGDYSDDGQVATVAGVKRVLDDYASRFGMRFYATVGNHDIFGEQGRHRSKRFLTESGSYRLVTSDPQASDVHAQMVNVTPKMFCEGYPAGLAALPDVGFFRRPGDLHWETPFGVGDDLEGRRYEVRSQDGTVVRRLVDASYLTEPFPGVWLLMIDANVFEPVSGVPVGTSGDLADSTGAGWNAMLRHKPFLFDWMRDVADRAGRLGKCLLAFSHYPAIDPLNETLADELSLMGRTSFSDRIPAPDVATALIDAGIGIHFSGHLHVNDTARVRRDGGALLNIAVPSLVAFPCGYKILTVEPGHLHVETVGIGTMPIDPALQALYQAEVVRSGLKTGTMLEAQDYGTFLYAHLGHLVGRRFLKREWPRDIVSLLQVLTLADVAFLAIERQPVPVREAVSALEKLRARPQAQNRLLQRLKGDSAALDAMRAVSMMTFLADWYRLRMASELALDWIEADHLAQYAVVADLLREGSWEGDSAVQARFALLFRMYGKFVSGLPSRNFRIDLASCEID</sequence>
<dbReference type="Proteomes" id="UP000182661">
    <property type="component" value="Unassembled WGS sequence"/>
</dbReference>
<dbReference type="AlphaFoldDB" id="A0A657LS03"/>
<dbReference type="InterPro" id="IPR029052">
    <property type="entry name" value="Metallo-depent_PP-like"/>
</dbReference>
<gene>
    <name evidence="2" type="ORF">AX760_06405</name>
</gene>
<dbReference type="GO" id="GO:0016787">
    <property type="term" value="F:hydrolase activity"/>
    <property type="evidence" value="ECO:0007669"/>
    <property type="project" value="InterPro"/>
</dbReference>
<protein>
    <recommendedName>
        <fullName evidence="1">Calcineurin-like phosphoesterase domain-containing protein</fullName>
    </recommendedName>
</protein>
<accession>A0A657LS03</accession>
<evidence type="ECO:0000313" key="2">
    <source>
        <dbReference type="EMBL" id="OJF92345.1"/>
    </source>
</evidence>
<dbReference type="OrthoDB" id="5695107at2"/>
<feature type="domain" description="Calcineurin-like phosphoesterase" evidence="1">
    <location>
        <begin position="8"/>
        <end position="124"/>
    </location>
</feature>
<dbReference type="SUPFAM" id="SSF56300">
    <property type="entry name" value="Metallo-dependent phosphatases"/>
    <property type="match status" value="1"/>
</dbReference>
<proteinExistence type="predicted"/>